<evidence type="ECO:0000313" key="8">
    <source>
        <dbReference type="Proteomes" id="UP000694501"/>
    </source>
</evidence>
<feature type="domain" description="PE-PPE" evidence="6">
    <location>
        <begin position="72"/>
        <end position="235"/>
    </location>
</feature>
<evidence type="ECO:0000256" key="1">
    <source>
        <dbReference type="ARBA" id="ARBA00007534"/>
    </source>
</evidence>
<keyword evidence="8" id="KW-1185">Reference proteome</keyword>
<dbReference type="GO" id="GO:0052689">
    <property type="term" value="F:carboxylic ester hydrolase activity"/>
    <property type="evidence" value="ECO:0007669"/>
    <property type="project" value="UniProtKB-KW"/>
</dbReference>
<dbReference type="SUPFAM" id="SSF53474">
    <property type="entry name" value="alpha/beta-Hydrolases"/>
    <property type="match status" value="1"/>
</dbReference>
<comment type="caution">
    <text evidence="7">The sequence shown here is derived from an EMBL/GenBank/DDBJ whole genome shotgun (WGS) entry which is preliminary data.</text>
</comment>
<evidence type="ECO:0000256" key="3">
    <source>
        <dbReference type="ARBA" id="ARBA00022801"/>
    </source>
</evidence>
<dbReference type="AlphaFoldDB" id="A0A949N8D2"/>
<evidence type="ECO:0000256" key="5">
    <source>
        <dbReference type="SAM" id="SignalP"/>
    </source>
</evidence>
<evidence type="ECO:0000256" key="2">
    <source>
        <dbReference type="ARBA" id="ARBA00022487"/>
    </source>
</evidence>
<keyword evidence="5" id="KW-0732">Signal</keyword>
<dbReference type="Proteomes" id="UP000694501">
    <property type="component" value="Unassembled WGS sequence"/>
</dbReference>
<dbReference type="SMART" id="SM01110">
    <property type="entry name" value="Cutinase"/>
    <property type="match status" value="1"/>
</dbReference>
<keyword evidence="3" id="KW-0378">Hydrolase</keyword>
<feature type="signal peptide" evidence="5">
    <location>
        <begin position="1"/>
        <end position="23"/>
    </location>
</feature>
<keyword evidence="4" id="KW-1015">Disulfide bond</keyword>
<name>A0A949N8D2_9ACTN</name>
<dbReference type="InterPro" id="IPR029058">
    <property type="entry name" value="AB_hydrolase_fold"/>
</dbReference>
<organism evidence="7 8">
    <name type="scientific">Streptomyces tardus</name>
    <dbReference type="NCBI Taxonomy" id="2780544"/>
    <lineage>
        <taxon>Bacteria</taxon>
        <taxon>Bacillati</taxon>
        <taxon>Actinomycetota</taxon>
        <taxon>Actinomycetes</taxon>
        <taxon>Kitasatosporales</taxon>
        <taxon>Streptomycetaceae</taxon>
        <taxon>Streptomyces</taxon>
    </lineage>
</organism>
<dbReference type="InterPro" id="IPR000675">
    <property type="entry name" value="Cutinase/axe"/>
</dbReference>
<protein>
    <submittedName>
        <fullName evidence="7">PE-PPE domain-containing protein</fullName>
    </submittedName>
</protein>
<dbReference type="InterPro" id="IPR013228">
    <property type="entry name" value="PE-PPE_C"/>
</dbReference>
<sequence length="307" mass="32209">MRTRIRNTALLAGAALIPVTALAASTAHAADPAAAPRACVDTMLFQAGGNGDGEGKVFDASNAKLPAGVGFTKISYSASIWPLPGQTVSLDDSVAEGVEKMTKEVKDFHAACPGSKITITGYSQGALVAGDTLKVFSDSGAVPHSQINGVLYADARRPGVNGGPGGVMTNLPSFMPGMTMRGPRPIENINVKTVCNKNDGICHSENPITNLLGFANGVVGYLMTDHQYAIDPHNEQGTGNFVIDQPPRIPHGAPLPIPIPPPYEWLNGDMPAAKAKVAEIRKLVAAALPAEQRDRLNEFPWLSVPTD</sequence>
<reference evidence="7" key="1">
    <citation type="submission" date="2021-06" db="EMBL/GenBank/DDBJ databases">
        <title>Sequencing of actinobacteria type strains.</title>
        <authorList>
            <person name="Nguyen G.-S."/>
            <person name="Wentzel A."/>
        </authorList>
    </citation>
    <scope>NUCLEOTIDE SEQUENCE</scope>
    <source>
        <strain evidence="7">P38-E01</strain>
    </source>
</reference>
<dbReference type="RefSeq" id="WP_211041724.1">
    <property type="nucleotide sequence ID" value="NZ_JAELVF020000001.1"/>
</dbReference>
<gene>
    <name evidence="7" type="ORF">JGS22_009320</name>
</gene>
<comment type="similarity">
    <text evidence="1">Belongs to the cutinase family.</text>
</comment>
<dbReference type="Gene3D" id="3.40.50.1820">
    <property type="entry name" value="alpha/beta hydrolase"/>
    <property type="match status" value="1"/>
</dbReference>
<feature type="chain" id="PRO_5038439366" evidence="5">
    <location>
        <begin position="24"/>
        <end position="307"/>
    </location>
</feature>
<evidence type="ECO:0000256" key="4">
    <source>
        <dbReference type="ARBA" id="ARBA00023157"/>
    </source>
</evidence>
<dbReference type="PANTHER" id="PTHR33630:SF9">
    <property type="entry name" value="CUTINASE 4"/>
    <property type="match status" value="1"/>
</dbReference>
<accession>A0A949N8D2</accession>
<dbReference type="PANTHER" id="PTHR33630">
    <property type="entry name" value="CUTINASE RV1984C-RELATED-RELATED"/>
    <property type="match status" value="1"/>
</dbReference>
<dbReference type="EMBL" id="JAELVF020000001">
    <property type="protein sequence ID" value="MBU7597813.1"/>
    <property type="molecule type" value="Genomic_DNA"/>
</dbReference>
<keyword evidence="2" id="KW-0719">Serine esterase</keyword>
<dbReference type="Pfam" id="PF08237">
    <property type="entry name" value="PE-PPE"/>
    <property type="match status" value="1"/>
</dbReference>
<evidence type="ECO:0000313" key="7">
    <source>
        <dbReference type="EMBL" id="MBU7597813.1"/>
    </source>
</evidence>
<evidence type="ECO:0000259" key="6">
    <source>
        <dbReference type="Pfam" id="PF08237"/>
    </source>
</evidence>
<proteinExistence type="inferred from homology"/>